<feature type="region of interest" description="Disordered" evidence="1">
    <location>
        <begin position="226"/>
        <end position="272"/>
    </location>
</feature>
<evidence type="ECO:0008006" key="4">
    <source>
        <dbReference type="Google" id="ProtNLM"/>
    </source>
</evidence>
<dbReference type="Proteomes" id="UP001500403">
    <property type="component" value="Unassembled WGS sequence"/>
</dbReference>
<proteinExistence type="predicted"/>
<evidence type="ECO:0000313" key="2">
    <source>
        <dbReference type="EMBL" id="GAA2963229.1"/>
    </source>
</evidence>
<dbReference type="EMBL" id="BAAAUD010000053">
    <property type="protein sequence ID" value="GAA2963229.1"/>
    <property type="molecule type" value="Genomic_DNA"/>
</dbReference>
<reference evidence="2 3" key="1">
    <citation type="journal article" date="2019" name="Int. J. Syst. Evol. Microbiol.">
        <title>The Global Catalogue of Microorganisms (GCM) 10K type strain sequencing project: providing services to taxonomists for standard genome sequencing and annotation.</title>
        <authorList>
            <consortium name="The Broad Institute Genomics Platform"/>
            <consortium name="The Broad Institute Genome Sequencing Center for Infectious Disease"/>
            <person name="Wu L."/>
            <person name="Ma J."/>
        </authorList>
    </citation>
    <scope>NUCLEOTIDE SEQUENCE [LARGE SCALE GENOMIC DNA]</scope>
    <source>
        <strain evidence="2 3">JCM 9088</strain>
    </source>
</reference>
<accession>A0ABN3XKU6</accession>
<dbReference type="RefSeq" id="WP_344498655.1">
    <property type="nucleotide sequence ID" value="NZ_BAAAUD010000053.1"/>
</dbReference>
<feature type="compositionally biased region" description="Acidic residues" evidence="1">
    <location>
        <begin position="247"/>
        <end position="261"/>
    </location>
</feature>
<evidence type="ECO:0000256" key="1">
    <source>
        <dbReference type="SAM" id="MobiDB-lite"/>
    </source>
</evidence>
<protein>
    <recommendedName>
        <fullName evidence="4">TIGR02678 family protein</fullName>
    </recommendedName>
</protein>
<name>A0ABN3XKU6_9ACTN</name>
<evidence type="ECO:0000313" key="3">
    <source>
        <dbReference type="Proteomes" id="UP001500403"/>
    </source>
</evidence>
<organism evidence="2 3">
    <name type="scientific">Streptomyces enissocaesilis</name>
    <dbReference type="NCBI Taxonomy" id="332589"/>
    <lineage>
        <taxon>Bacteria</taxon>
        <taxon>Bacillati</taxon>
        <taxon>Actinomycetota</taxon>
        <taxon>Actinomycetes</taxon>
        <taxon>Kitasatosporales</taxon>
        <taxon>Streptomycetaceae</taxon>
        <taxon>Streptomyces</taxon>
        <taxon>Streptomyces rochei group</taxon>
    </lineage>
</organism>
<dbReference type="Pfam" id="PF09661">
    <property type="entry name" value="DUF2398"/>
    <property type="match status" value="1"/>
</dbReference>
<comment type="caution">
    <text evidence="2">The sequence shown here is derived from an EMBL/GenBank/DDBJ whole genome shotgun (WGS) entry which is preliminary data.</text>
</comment>
<keyword evidence="3" id="KW-1185">Reference proteome</keyword>
<sequence length="446" mass="48270">MSNFANQLVVAEREELARCIRTLLARPLLTERSDPAAFDLVRRRRDPLIHWFDYHCGWTLVVEPRLGYARLLKVRADADATRPARRTRPGRAPFDRRRYVLLCVTAAELLSVPVTTIGLLADRVVRAAAADEALPAFDTAQRAERVAFVDVLRLLESYGALQTVDGTTDSFADSAEAKVLYRVDATVLMRLLAAPCGPSRLAVPAAAIPGRFEALLTGLVRERRYGPAATEAPDGSGTPGTPGIWEGPEDPEDPDGPDDPESGTPEAHASPVQRNLWLRHSVLRRLFDNPVLHRDDLTGAQLGYLTSPTGRQILRRAAEQAGFVLEERAEGFLLVDPDAIATDSKFPDDASHAKVAALLLLDTLTASPAGCTSEQLAAEAESLLGRFPRWGKAYRTEGGAAALASDAVQVLAEFGLVRGEGGRVVPRPAAARYRVTGATLKEEPPA</sequence>
<dbReference type="NCBIfam" id="TIGR02678">
    <property type="entry name" value="TIGR02678 family protein"/>
    <property type="match status" value="1"/>
</dbReference>
<gene>
    <name evidence="2" type="ORF">GCM10010446_55950</name>
</gene>
<dbReference type="InterPro" id="IPR013494">
    <property type="entry name" value="CHP02678"/>
</dbReference>